<evidence type="ECO:0000256" key="3">
    <source>
        <dbReference type="ARBA" id="ARBA00022960"/>
    </source>
</evidence>
<evidence type="ECO:0000313" key="9">
    <source>
        <dbReference type="EMBL" id="ACU94089.1"/>
    </source>
</evidence>
<accession>C7MME9</accession>
<organism evidence="9 10">
    <name type="scientific">Cryptobacterium curtum (strain ATCC 700683 / DSM 15641 / CCUG 43107 / 12-3)</name>
    <dbReference type="NCBI Taxonomy" id="469378"/>
    <lineage>
        <taxon>Bacteria</taxon>
        <taxon>Bacillati</taxon>
        <taxon>Actinomycetota</taxon>
        <taxon>Coriobacteriia</taxon>
        <taxon>Eggerthellales</taxon>
        <taxon>Eggerthellaceae</taxon>
        <taxon>Cryptobacterium</taxon>
    </lineage>
</organism>
<dbReference type="PROSITE" id="PS52029">
    <property type="entry name" value="LD_TPASE"/>
    <property type="match status" value="1"/>
</dbReference>
<dbReference type="eggNOG" id="COG1376">
    <property type="taxonomic scope" value="Bacteria"/>
</dbReference>
<dbReference type="SUPFAM" id="SSF143985">
    <property type="entry name" value="L,D-transpeptidase pre-catalytic domain-like"/>
    <property type="match status" value="1"/>
</dbReference>
<gene>
    <name evidence="9" type="ordered locus">Ccur_03640</name>
</gene>
<dbReference type="Gene3D" id="3.10.20.800">
    <property type="match status" value="1"/>
</dbReference>
<evidence type="ECO:0000259" key="8">
    <source>
        <dbReference type="PROSITE" id="PS52029"/>
    </source>
</evidence>
<sequence>MSGYTSEPIGKHCAPAHASTATSQATAAMSPVRISGVVSGAAEATKAKKNKINTRTVVKVLLIVLGVLAAVYVAGIIVFSNLFLPRTAFAGNNISFKSAADVSSIATQIGTDYKVRVSGHGLDFTVTSADAGVTVDGSTVANKALSSQRAWAWPYEVFKTHDMSSFLFSEYNESGLADVVGQKVDTFNETAEPPVNASVAFSSAKDAFEVKSEQTGTQVDTQAVLSEIDKAILNMDSAVTLDDTVLVQPTVLSNDPSLIAAADEANGYLKARIELVLGSTAIHAADVGPAEISQWVTVDDEGNVSFDQDAMNSWTRDLASSINTVGSERSYKTANGDTITVSGGTYGWKVDADKLVSTVQEAVQEGENGQVTVPTKSEGYTWAGQGKADWGAHAEVSISQQHAWFFDESGNMVWESDVVTGKPGHDTSPGVWKIFKQQSPGTLTGSILPSTGKPEYVTKVSYWMQFTYDGQGFHDATWQSSFGGSRYTSGYGSHGCVNLPLDKAKELYSHIAIGNAVIVYN</sequence>
<keyword evidence="2" id="KW-0808">Transferase</keyword>
<dbReference type="STRING" id="469378.Ccur_03640"/>
<dbReference type="InterPro" id="IPR005490">
    <property type="entry name" value="LD_TPept_cat_dom"/>
</dbReference>
<evidence type="ECO:0000313" key="10">
    <source>
        <dbReference type="Proteomes" id="UP000000954"/>
    </source>
</evidence>
<dbReference type="Gene3D" id="2.40.440.10">
    <property type="entry name" value="L,D-transpeptidase catalytic domain-like"/>
    <property type="match status" value="1"/>
</dbReference>
<reference evidence="9 10" key="1">
    <citation type="journal article" date="2009" name="Stand. Genomic Sci.">
        <title>Complete genome sequence of Cryptobacterium curtum type strain (12-3).</title>
        <authorList>
            <person name="Mavrommatis K."/>
            <person name="Pukall R."/>
            <person name="Rohde C."/>
            <person name="Chen F."/>
            <person name="Sims D."/>
            <person name="Brettin T."/>
            <person name="Kuske C."/>
            <person name="Detter J.C."/>
            <person name="Han C."/>
            <person name="Lapidus A."/>
            <person name="Copeland A."/>
            <person name="Glavina Del Rio T."/>
            <person name="Nolan M."/>
            <person name="Lucas S."/>
            <person name="Tice H."/>
            <person name="Cheng J.F."/>
            <person name="Bruce D."/>
            <person name="Goodwin L."/>
            <person name="Pitluck S."/>
            <person name="Ovchinnikova G."/>
            <person name="Pati A."/>
            <person name="Ivanova N."/>
            <person name="Chen A."/>
            <person name="Palaniappan K."/>
            <person name="Chain P."/>
            <person name="D'haeseleer P."/>
            <person name="Goker M."/>
            <person name="Bristow J."/>
            <person name="Eisen J.A."/>
            <person name="Markowitz V."/>
            <person name="Hugenholtz P."/>
            <person name="Rohde M."/>
            <person name="Klenk H.P."/>
            <person name="Kyrpides N.C."/>
        </authorList>
    </citation>
    <scope>NUCLEOTIDE SEQUENCE [LARGE SCALE GENOMIC DNA]</scope>
    <source>
        <strain evidence="10">ATCC 700683 / DSM 15641 / 12-3</strain>
    </source>
</reference>
<dbReference type="PANTHER" id="PTHR30582:SF33">
    <property type="entry name" value="EXPORTED PROTEIN"/>
    <property type="match status" value="1"/>
</dbReference>
<dbReference type="InterPro" id="IPR038054">
    <property type="entry name" value="LD_TPept-like_central_sf"/>
</dbReference>
<dbReference type="Pfam" id="PF12229">
    <property type="entry name" value="PG_binding_4"/>
    <property type="match status" value="2"/>
</dbReference>
<dbReference type="EMBL" id="CP001682">
    <property type="protein sequence ID" value="ACU94089.1"/>
    <property type="molecule type" value="Genomic_DNA"/>
</dbReference>
<name>C7MME9_CRYCD</name>
<comment type="pathway">
    <text evidence="1 6">Cell wall biogenesis; peptidoglycan biosynthesis.</text>
</comment>
<dbReference type="InterPro" id="IPR022029">
    <property type="entry name" value="YoaR-like_PG-bd"/>
</dbReference>
<dbReference type="UniPathway" id="UPA00219"/>
<dbReference type="AlphaFoldDB" id="C7MME9"/>
<dbReference type="GO" id="GO:0008360">
    <property type="term" value="P:regulation of cell shape"/>
    <property type="evidence" value="ECO:0007669"/>
    <property type="project" value="UniProtKB-UniRule"/>
</dbReference>
<dbReference type="GO" id="GO:0005576">
    <property type="term" value="C:extracellular region"/>
    <property type="evidence" value="ECO:0007669"/>
    <property type="project" value="TreeGrafter"/>
</dbReference>
<keyword evidence="10" id="KW-1185">Reference proteome</keyword>
<feature type="active site" description="Proton donor/acceptor" evidence="6">
    <location>
        <position position="474"/>
    </location>
</feature>
<dbReference type="GO" id="GO:0071555">
    <property type="term" value="P:cell wall organization"/>
    <property type="evidence" value="ECO:0007669"/>
    <property type="project" value="UniProtKB-UniRule"/>
</dbReference>
<evidence type="ECO:0000256" key="4">
    <source>
        <dbReference type="ARBA" id="ARBA00022984"/>
    </source>
</evidence>
<dbReference type="GO" id="GO:0018104">
    <property type="term" value="P:peptidoglycan-protein cross-linking"/>
    <property type="evidence" value="ECO:0007669"/>
    <property type="project" value="TreeGrafter"/>
</dbReference>
<evidence type="ECO:0000256" key="2">
    <source>
        <dbReference type="ARBA" id="ARBA00022679"/>
    </source>
</evidence>
<keyword evidence="3 6" id="KW-0133">Cell shape</keyword>
<keyword evidence="7" id="KW-0812">Transmembrane</keyword>
<dbReference type="CDD" id="cd16913">
    <property type="entry name" value="YkuD_like"/>
    <property type="match status" value="1"/>
</dbReference>
<dbReference type="GO" id="GO:0071972">
    <property type="term" value="F:peptidoglycan L,D-transpeptidase activity"/>
    <property type="evidence" value="ECO:0007669"/>
    <property type="project" value="TreeGrafter"/>
</dbReference>
<evidence type="ECO:0000256" key="1">
    <source>
        <dbReference type="ARBA" id="ARBA00004752"/>
    </source>
</evidence>
<dbReference type="InterPro" id="IPR038063">
    <property type="entry name" value="Transpep_catalytic_dom"/>
</dbReference>
<feature type="active site" description="Nucleophile" evidence="6">
    <location>
        <position position="496"/>
    </location>
</feature>
<protein>
    <submittedName>
        <fullName evidence="9">Ykud domain-containing protein</fullName>
    </submittedName>
</protein>
<evidence type="ECO:0000256" key="5">
    <source>
        <dbReference type="ARBA" id="ARBA00023316"/>
    </source>
</evidence>
<dbReference type="OrthoDB" id="3176960at2"/>
<evidence type="ECO:0000256" key="7">
    <source>
        <dbReference type="SAM" id="Phobius"/>
    </source>
</evidence>
<keyword evidence="5 6" id="KW-0961">Cell wall biogenesis/degradation</keyword>
<dbReference type="KEGG" id="ccu:Ccur_03640"/>
<evidence type="ECO:0000256" key="6">
    <source>
        <dbReference type="PROSITE-ProRule" id="PRU01373"/>
    </source>
</evidence>
<dbReference type="HOGENOM" id="CLU_022707_2_1_11"/>
<dbReference type="InterPro" id="IPR050979">
    <property type="entry name" value="LD-transpeptidase"/>
</dbReference>
<dbReference type="Pfam" id="PF03734">
    <property type="entry name" value="YkuD"/>
    <property type="match status" value="1"/>
</dbReference>
<keyword evidence="7" id="KW-0472">Membrane</keyword>
<dbReference type="PANTHER" id="PTHR30582">
    <property type="entry name" value="L,D-TRANSPEPTIDASE"/>
    <property type="match status" value="1"/>
</dbReference>
<feature type="transmembrane region" description="Helical" evidence="7">
    <location>
        <begin position="56"/>
        <end position="84"/>
    </location>
</feature>
<keyword evidence="7" id="KW-1133">Transmembrane helix</keyword>
<dbReference type="RefSeq" id="WP_012802777.1">
    <property type="nucleotide sequence ID" value="NC_013170.1"/>
</dbReference>
<keyword evidence="4 6" id="KW-0573">Peptidoglycan synthesis</keyword>
<dbReference type="GO" id="GO:0016740">
    <property type="term" value="F:transferase activity"/>
    <property type="evidence" value="ECO:0007669"/>
    <property type="project" value="UniProtKB-KW"/>
</dbReference>
<dbReference type="Proteomes" id="UP000000954">
    <property type="component" value="Chromosome"/>
</dbReference>
<feature type="domain" description="L,D-TPase catalytic" evidence="8">
    <location>
        <begin position="392"/>
        <end position="520"/>
    </location>
</feature>
<proteinExistence type="predicted"/>
<dbReference type="SUPFAM" id="SSF141523">
    <property type="entry name" value="L,D-transpeptidase catalytic domain-like"/>
    <property type="match status" value="1"/>
</dbReference>